<dbReference type="GO" id="GO:0070967">
    <property type="term" value="F:coenzyme F420 binding"/>
    <property type="evidence" value="ECO:0007669"/>
    <property type="project" value="TreeGrafter"/>
</dbReference>
<dbReference type="InterPro" id="IPR011576">
    <property type="entry name" value="Pyridox_Oxase_N"/>
</dbReference>
<dbReference type="GO" id="GO:0005829">
    <property type="term" value="C:cytosol"/>
    <property type="evidence" value="ECO:0007669"/>
    <property type="project" value="TreeGrafter"/>
</dbReference>
<dbReference type="EC" id="1.-.-.-" evidence="3"/>
<evidence type="ECO:0000259" key="2">
    <source>
        <dbReference type="Pfam" id="PF01243"/>
    </source>
</evidence>
<dbReference type="GO" id="GO:0016627">
    <property type="term" value="F:oxidoreductase activity, acting on the CH-CH group of donors"/>
    <property type="evidence" value="ECO:0007669"/>
    <property type="project" value="TreeGrafter"/>
</dbReference>
<sequence length="130" mass="14474">MTADDFAAAKYISLTTFRKNGTPVATPVWFAQDGGKLYVWTNSDSWKVKRLRHDNRVTVTVCDIRGNIAEGAVSASGTAELLDDAVAVRRLLVRKYTWQFWLVDWPAALVRRGKRPHTAIAVTLSGDAPR</sequence>
<name>A0A646KFL0_STRJU</name>
<dbReference type="InterPro" id="IPR052019">
    <property type="entry name" value="F420H2_bilvrd_red/Heme_oxyg"/>
</dbReference>
<evidence type="ECO:0000313" key="4">
    <source>
        <dbReference type="Proteomes" id="UP000419138"/>
    </source>
</evidence>
<accession>A0A646KFL0</accession>
<organism evidence="3 4">
    <name type="scientific">Streptomyces jumonjinensis</name>
    <dbReference type="NCBI Taxonomy" id="1945"/>
    <lineage>
        <taxon>Bacteria</taxon>
        <taxon>Bacillati</taxon>
        <taxon>Actinomycetota</taxon>
        <taxon>Actinomycetes</taxon>
        <taxon>Kitasatosporales</taxon>
        <taxon>Streptomycetaceae</taxon>
        <taxon>Streptomyces</taxon>
    </lineage>
</organism>
<gene>
    <name evidence="3" type="ORF">FF041_06065</name>
</gene>
<dbReference type="InterPro" id="IPR019965">
    <property type="entry name" value="PPOX_F420-dep_Rv2061_put"/>
</dbReference>
<dbReference type="Pfam" id="PF01243">
    <property type="entry name" value="PNPOx_N"/>
    <property type="match status" value="1"/>
</dbReference>
<dbReference type="EMBL" id="VCLA01000047">
    <property type="protein sequence ID" value="MQS99795.1"/>
    <property type="molecule type" value="Genomic_DNA"/>
</dbReference>
<reference evidence="3 4" key="1">
    <citation type="submission" date="2019-05" db="EMBL/GenBank/DDBJ databases">
        <title>Comparative genomics and metabolomics analyses of clavulanic acid producing Streptomyces species provides insight into specialized metabolism and evolution of beta-lactam biosynthetic gene clusters.</title>
        <authorList>
            <person name="Moore M.A."/>
            <person name="Cruz-Morales P."/>
            <person name="Barona Gomez F."/>
            <person name="Kapil T."/>
        </authorList>
    </citation>
    <scope>NUCLEOTIDE SEQUENCE [LARGE SCALE GENOMIC DNA]</scope>
    <source>
        <strain evidence="3 4">NRRL 5741</strain>
    </source>
</reference>
<dbReference type="InterPro" id="IPR012349">
    <property type="entry name" value="Split_barrel_FMN-bd"/>
</dbReference>
<dbReference type="PANTHER" id="PTHR35176:SF11">
    <property type="entry name" value="PYRIDOXAMINE 5'-PHOSPHATE OXIDASE FAMILY PROTEIN"/>
    <property type="match status" value="1"/>
</dbReference>
<dbReference type="SUPFAM" id="SSF50475">
    <property type="entry name" value="FMN-binding split barrel"/>
    <property type="match status" value="1"/>
</dbReference>
<dbReference type="NCBIfam" id="TIGR03666">
    <property type="entry name" value="Rv2061_F420"/>
    <property type="match status" value="1"/>
</dbReference>
<proteinExistence type="predicted"/>
<evidence type="ECO:0000256" key="1">
    <source>
        <dbReference type="ARBA" id="ARBA00023002"/>
    </source>
</evidence>
<keyword evidence="1 3" id="KW-0560">Oxidoreductase</keyword>
<dbReference type="PANTHER" id="PTHR35176">
    <property type="entry name" value="HEME OXYGENASE HI_0854-RELATED"/>
    <property type="match status" value="1"/>
</dbReference>
<dbReference type="OrthoDB" id="5738083at2"/>
<dbReference type="Gene3D" id="2.30.110.10">
    <property type="entry name" value="Electron Transport, Fmn-binding Protein, Chain A"/>
    <property type="match status" value="1"/>
</dbReference>
<feature type="domain" description="Pyridoxamine 5'-phosphate oxidase N-terminal" evidence="2">
    <location>
        <begin position="7"/>
        <end position="122"/>
    </location>
</feature>
<protein>
    <submittedName>
        <fullName evidence="3">PPOX class F420-dependent oxidoreductase</fullName>
        <ecNumber evidence="3">1.-.-.-</ecNumber>
    </submittedName>
</protein>
<keyword evidence="4" id="KW-1185">Reference proteome</keyword>
<dbReference type="AlphaFoldDB" id="A0A646KFL0"/>
<dbReference type="RefSeq" id="WP_153521350.1">
    <property type="nucleotide sequence ID" value="NZ_JBEPDZ010000054.1"/>
</dbReference>
<evidence type="ECO:0000313" key="3">
    <source>
        <dbReference type="EMBL" id="MQS99795.1"/>
    </source>
</evidence>
<dbReference type="Proteomes" id="UP000419138">
    <property type="component" value="Unassembled WGS sequence"/>
</dbReference>
<comment type="caution">
    <text evidence="3">The sequence shown here is derived from an EMBL/GenBank/DDBJ whole genome shotgun (WGS) entry which is preliminary data.</text>
</comment>